<dbReference type="Proteomes" id="UP000008711">
    <property type="component" value="Unassembled WGS sequence"/>
</dbReference>
<name>B3P595_DROER</name>
<reference evidence="1 2" key="1">
    <citation type="journal article" date="2007" name="Nature">
        <title>Evolution of genes and genomes on the Drosophila phylogeny.</title>
        <authorList>
            <consortium name="Drosophila 12 Genomes Consortium"/>
            <person name="Clark A.G."/>
            <person name="Eisen M.B."/>
            <person name="Smith D.R."/>
            <person name="Bergman C.M."/>
            <person name="Oliver B."/>
            <person name="Markow T.A."/>
            <person name="Kaufman T.C."/>
            <person name="Kellis M."/>
            <person name="Gelbart W."/>
            <person name="Iyer V.N."/>
            <person name="Pollard D.A."/>
            <person name="Sackton T.B."/>
            <person name="Larracuente A.M."/>
            <person name="Singh N.D."/>
            <person name="Abad J.P."/>
            <person name="Abt D.N."/>
            <person name="Adryan B."/>
            <person name="Aguade M."/>
            <person name="Akashi H."/>
            <person name="Anderson W.W."/>
            <person name="Aquadro C.F."/>
            <person name="Ardell D.H."/>
            <person name="Arguello R."/>
            <person name="Artieri C.G."/>
            <person name="Barbash D.A."/>
            <person name="Barker D."/>
            <person name="Barsanti P."/>
            <person name="Batterham P."/>
            <person name="Batzoglou S."/>
            <person name="Begun D."/>
            <person name="Bhutkar A."/>
            <person name="Blanco E."/>
            <person name="Bosak S.A."/>
            <person name="Bradley R.K."/>
            <person name="Brand A.D."/>
            <person name="Brent M.R."/>
            <person name="Brooks A.N."/>
            <person name="Brown R.H."/>
            <person name="Butlin R.K."/>
            <person name="Caggese C."/>
            <person name="Calvi B.R."/>
            <person name="Bernardo de Carvalho A."/>
            <person name="Caspi A."/>
            <person name="Castrezana S."/>
            <person name="Celniker S.E."/>
            <person name="Chang J.L."/>
            <person name="Chapple C."/>
            <person name="Chatterji S."/>
            <person name="Chinwalla A."/>
            <person name="Civetta A."/>
            <person name="Clifton S.W."/>
            <person name="Comeron J.M."/>
            <person name="Costello J.C."/>
            <person name="Coyne J.A."/>
            <person name="Daub J."/>
            <person name="David R.G."/>
            <person name="Delcher A.L."/>
            <person name="Delehaunty K."/>
            <person name="Do C.B."/>
            <person name="Ebling H."/>
            <person name="Edwards K."/>
            <person name="Eickbush T."/>
            <person name="Evans J.D."/>
            <person name="Filipski A."/>
            <person name="Findeiss S."/>
            <person name="Freyhult E."/>
            <person name="Fulton L."/>
            <person name="Fulton R."/>
            <person name="Garcia A.C."/>
            <person name="Gardiner A."/>
            <person name="Garfield D.A."/>
            <person name="Garvin B.E."/>
            <person name="Gibson G."/>
            <person name="Gilbert D."/>
            <person name="Gnerre S."/>
            <person name="Godfrey J."/>
            <person name="Good R."/>
            <person name="Gotea V."/>
            <person name="Gravely B."/>
            <person name="Greenberg A.J."/>
            <person name="Griffiths-Jones S."/>
            <person name="Gross S."/>
            <person name="Guigo R."/>
            <person name="Gustafson E.A."/>
            <person name="Haerty W."/>
            <person name="Hahn M.W."/>
            <person name="Halligan D.L."/>
            <person name="Halpern A.L."/>
            <person name="Halter G.M."/>
            <person name="Han M.V."/>
            <person name="Heger A."/>
            <person name="Hillier L."/>
            <person name="Hinrichs A.S."/>
            <person name="Holmes I."/>
            <person name="Hoskins R.A."/>
            <person name="Hubisz M.J."/>
            <person name="Hultmark D."/>
            <person name="Huntley M.A."/>
            <person name="Jaffe D.B."/>
            <person name="Jagadeeshan S."/>
            <person name="Jeck W.R."/>
            <person name="Johnson J."/>
            <person name="Jones C.D."/>
            <person name="Jordan W.C."/>
            <person name="Karpen G.H."/>
            <person name="Kataoka E."/>
            <person name="Keightley P.D."/>
            <person name="Kheradpour P."/>
            <person name="Kirkness E.F."/>
            <person name="Koerich L.B."/>
            <person name="Kristiansen K."/>
            <person name="Kudrna D."/>
            <person name="Kulathinal R.J."/>
            <person name="Kumar S."/>
            <person name="Kwok R."/>
            <person name="Lander E."/>
            <person name="Langley C.H."/>
            <person name="Lapoint R."/>
            <person name="Lazzaro B.P."/>
            <person name="Lee S.J."/>
            <person name="Levesque L."/>
            <person name="Li R."/>
            <person name="Lin C.F."/>
            <person name="Lin M.F."/>
            <person name="Lindblad-Toh K."/>
            <person name="Llopart A."/>
            <person name="Long M."/>
            <person name="Low L."/>
            <person name="Lozovsky E."/>
            <person name="Lu J."/>
            <person name="Luo M."/>
            <person name="Machado C.A."/>
            <person name="Makalowski W."/>
            <person name="Marzo M."/>
            <person name="Matsuda M."/>
            <person name="Matzkin L."/>
            <person name="McAllister B."/>
            <person name="McBride C.S."/>
            <person name="McKernan B."/>
            <person name="McKernan K."/>
            <person name="Mendez-Lago M."/>
            <person name="Minx P."/>
            <person name="Mollenhauer M.U."/>
            <person name="Montooth K."/>
            <person name="Mount S.M."/>
            <person name="Mu X."/>
            <person name="Myers E."/>
            <person name="Negre B."/>
            <person name="Newfeld S."/>
            <person name="Nielsen R."/>
            <person name="Noor M.A."/>
            <person name="O'Grady P."/>
            <person name="Pachter L."/>
            <person name="Papaceit M."/>
            <person name="Parisi M.J."/>
            <person name="Parisi M."/>
            <person name="Parts L."/>
            <person name="Pedersen J.S."/>
            <person name="Pesole G."/>
            <person name="Phillippy A.M."/>
            <person name="Ponting C.P."/>
            <person name="Pop M."/>
            <person name="Porcelli D."/>
            <person name="Powell J.R."/>
            <person name="Prohaska S."/>
            <person name="Pruitt K."/>
            <person name="Puig M."/>
            <person name="Quesneville H."/>
            <person name="Ram K.R."/>
            <person name="Rand D."/>
            <person name="Rasmussen M.D."/>
            <person name="Reed L.K."/>
            <person name="Reenan R."/>
            <person name="Reily A."/>
            <person name="Remington K.A."/>
            <person name="Rieger T.T."/>
            <person name="Ritchie M.G."/>
            <person name="Robin C."/>
            <person name="Rogers Y.H."/>
            <person name="Rohde C."/>
            <person name="Rozas J."/>
            <person name="Rubenfield M.J."/>
            <person name="Ruiz A."/>
            <person name="Russo S."/>
            <person name="Salzberg S.L."/>
            <person name="Sanchez-Gracia A."/>
            <person name="Saranga D.J."/>
            <person name="Sato H."/>
            <person name="Schaeffer S.W."/>
            <person name="Schatz M.C."/>
            <person name="Schlenke T."/>
            <person name="Schwartz R."/>
            <person name="Segarra C."/>
            <person name="Singh R.S."/>
            <person name="Sirot L."/>
            <person name="Sirota M."/>
            <person name="Sisneros N.B."/>
            <person name="Smith C.D."/>
            <person name="Smith T.F."/>
            <person name="Spieth J."/>
            <person name="Stage D.E."/>
            <person name="Stark A."/>
            <person name="Stephan W."/>
            <person name="Strausberg R.L."/>
            <person name="Strempel S."/>
            <person name="Sturgill D."/>
            <person name="Sutton G."/>
            <person name="Sutton G.G."/>
            <person name="Tao W."/>
            <person name="Teichmann S."/>
            <person name="Tobari Y.N."/>
            <person name="Tomimura Y."/>
            <person name="Tsolas J.M."/>
            <person name="Valente V.L."/>
            <person name="Venter E."/>
            <person name="Venter J.C."/>
            <person name="Vicario S."/>
            <person name="Vieira F.G."/>
            <person name="Vilella A.J."/>
            <person name="Villasante A."/>
            <person name="Walenz B."/>
            <person name="Wang J."/>
            <person name="Wasserman M."/>
            <person name="Watts T."/>
            <person name="Wilson D."/>
            <person name="Wilson R.K."/>
            <person name="Wing R.A."/>
            <person name="Wolfner M.F."/>
            <person name="Wong A."/>
            <person name="Wong G.K."/>
            <person name="Wu C.I."/>
            <person name="Wu G."/>
            <person name="Yamamoto D."/>
            <person name="Yang H.P."/>
            <person name="Yang S.P."/>
            <person name="Yorke J.A."/>
            <person name="Yoshida K."/>
            <person name="Zdobnov E."/>
            <person name="Zhang P."/>
            <person name="Zhang Y."/>
            <person name="Zimin A.V."/>
            <person name="Baldwin J."/>
            <person name="Abdouelleil A."/>
            <person name="Abdulkadir J."/>
            <person name="Abebe A."/>
            <person name="Abera B."/>
            <person name="Abreu J."/>
            <person name="Acer S.C."/>
            <person name="Aftuck L."/>
            <person name="Alexander A."/>
            <person name="An P."/>
            <person name="Anderson E."/>
            <person name="Anderson S."/>
            <person name="Arachi H."/>
            <person name="Azer M."/>
            <person name="Bachantsang P."/>
            <person name="Barry A."/>
            <person name="Bayul T."/>
            <person name="Berlin A."/>
            <person name="Bessette D."/>
            <person name="Bloom T."/>
            <person name="Blye J."/>
            <person name="Boguslavskiy L."/>
            <person name="Bonnet C."/>
            <person name="Boukhgalter B."/>
            <person name="Bourzgui I."/>
            <person name="Brown A."/>
            <person name="Cahill P."/>
            <person name="Channer S."/>
            <person name="Cheshatsang Y."/>
            <person name="Chuda L."/>
            <person name="Citroen M."/>
            <person name="Collymore A."/>
            <person name="Cooke P."/>
            <person name="Costello M."/>
            <person name="D'Aco K."/>
            <person name="Daza R."/>
            <person name="De Haan G."/>
            <person name="DeGray S."/>
            <person name="DeMaso C."/>
            <person name="Dhargay N."/>
            <person name="Dooley K."/>
            <person name="Dooley E."/>
            <person name="Doricent M."/>
            <person name="Dorje P."/>
            <person name="Dorjee K."/>
            <person name="Dupes A."/>
            <person name="Elong R."/>
            <person name="Falk J."/>
            <person name="Farina A."/>
            <person name="Faro S."/>
            <person name="Ferguson D."/>
            <person name="Fisher S."/>
            <person name="Foley C.D."/>
            <person name="Franke A."/>
            <person name="Friedrich D."/>
            <person name="Gadbois L."/>
            <person name="Gearin G."/>
            <person name="Gearin C.R."/>
            <person name="Giannoukos G."/>
            <person name="Goode T."/>
            <person name="Graham J."/>
            <person name="Grandbois E."/>
            <person name="Grewal S."/>
            <person name="Gyaltsen K."/>
            <person name="Hafez N."/>
            <person name="Hagos B."/>
            <person name="Hall J."/>
            <person name="Henson C."/>
            <person name="Hollinger A."/>
            <person name="Honan T."/>
            <person name="Huard M.D."/>
            <person name="Hughes L."/>
            <person name="Hurhula B."/>
            <person name="Husby M.E."/>
            <person name="Kamat A."/>
            <person name="Kanga B."/>
            <person name="Kashin S."/>
            <person name="Khazanovich D."/>
            <person name="Kisner P."/>
            <person name="Lance K."/>
            <person name="Lara M."/>
            <person name="Lee W."/>
            <person name="Lennon N."/>
            <person name="Letendre F."/>
            <person name="LeVine R."/>
            <person name="Lipovsky A."/>
            <person name="Liu X."/>
            <person name="Liu J."/>
            <person name="Liu S."/>
            <person name="Lokyitsang T."/>
            <person name="Lokyitsang Y."/>
            <person name="Lubonja R."/>
            <person name="Lui A."/>
            <person name="MacDonald P."/>
            <person name="Magnisalis V."/>
            <person name="Maru K."/>
            <person name="Matthews C."/>
            <person name="McCusker W."/>
            <person name="McDonough S."/>
            <person name="Mehta T."/>
            <person name="Meldrim J."/>
            <person name="Meneus L."/>
            <person name="Mihai O."/>
            <person name="Mihalev A."/>
            <person name="Mihova T."/>
            <person name="Mittelman R."/>
            <person name="Mlenga V."/>
            <person name="Montmayeur A."/>
            <person name="Mulrain L."/>
            <person name="Navidi A."/>
            <person name="Naylor J."/>
            <person name="Negash T."/>
            <person name="Nguyen T."/>
            <person name="Nguyen N."/>
            <person name="Nicol R."/>
            <person name="Norbu C."/>
            <person name="Norbu N."/>
            <person name="Novod N."/>
            <person name="O'Neill B."/>
            <person name="Osman S."/>
            <person name="Markiewicz E."/>
            <person name="Oyono O.L."/>
            <person name="Patti C."/>
            <person name="Phunkhang P."/>
            <person name="Pierre F."/>
            <person name="Priest M."/>
            <person name="Raghuraman S."/>
            <person name="Rege F."/>
            <person name="Reyes R."/>
            <person name="Rise C."/>
            <person name="Rogov P."/>
            <person name="Ross K."/>
            <person name="Ryan E."/>
            <person name="Settipalli S."/>
            <person name="Shea T."/>
            <person name="Sherpa N."/>
            <person name="Shi L."/>
            <person name="Shih D."/>
            <person name="Sparrow T."/>
            <person name="Spaulding J."/>
            <person name="Stalker J."/>
            <person name="Stange-Thomann N."/>
            <person name="Stavropoulos S."/>
            <person name="Stone C."/>
            <person name="Strader C."/>
            <person name="Tesfaye S."/>
            <person name="Thomson T."/>
            <person name="Thoulutsang Y."/>
            <person name="Thoulutsang D."/>
            <person name="Topham K."/>
            <person name="Topping I."/>
            <person name="Tsamla T."/>
            <person name="Vassiliev H."/>
            <person name="Vo A."/>
            <person name="Wangchuk T."/>
            <person name="Wangdi T."/>
            <person name="Weiand M."/>
            <person name="Wilkinson J."/>
            <person name="Wilson A."/>
            <person name="Yadav S."/>
            <person name="Young G."/>
            <person name="Yu Q."/>
            <person name="Zembek L."/>
            <person name="Zhong D."/>
            <person name="Zimmer A."/>
            <person name="Zwirko Z."/>
            <person name="Jaffe D.B."/>
            <person name="Alvarez P."/>
            <person name="Brockman W."/>
            <person name="Butler J."/>
            <person name="Chin C."/>
            <person name="Gnerre S."/>
            <person name="Grabherr M."/>
            <person name="Kleber M."/>
            <person name="Mauceli E."/>
            <person name="MacCallum I."/>
        </authorList>
    </citation>
    <scope>NUCLEOTIDE SEQUENCE [LARGE SCALE GENOMIC DNA]</scope>
    <source>
        <strain evidence="1 2">TSC#14021-0224.01</strain>
    </source>
</reference>
<dbReference type="AlphaFoldDB" id="B3P595"/>
<evidence type="ECO:0000313" key="2">
    <source>
        <dbReference type="Proteomes" id="UP000008711"/>
    </source>
</evidence>
<sequence>MAVSRVMDRGSHTHHPDLEIRWTCRNCLYTRKCDYTLLVRAAGNRNRGKVMSLPKGPGEW</sequence>
<protein>
    <submittedName>
        <fullName evidence="1">GG11941</fullName>
    </submittedName>
</protein>
<reference evidence="1 2" key="2">
    <citation type="journal article" date="2008" name="Bioinformatics">
        <title>Assembly reconciliation.</title>
        <authorList>
            <person name="Zimin A.V."/>
            <person name="Smith D.R."/>
            <person name="Sutton G."/>
            <person name="Yorke J.A."/>
        </authorList>
    </citation>
    <scope>NUCLEOTIDE SEQUENCE [LARGE SCALE GENOMIC DNA]</scope>
    <source>
        <strain evidence="1 2">TSC#14021-0224.01</strain>
    </source>
</reference>
<proteinExistence type="predicted"/>
<accession>B3P595</accession>
<keyword evidence="2" id="KW-1185">Reference proteome</keyword>
<evidence type="ECO:0000313" key="1">
    <source>
        <dbReference type="EMBL" id="EDV53078.1"/>
    </source>
</evidence>
<gene>
    <name evidence="1" type="primary">Dere\GG11941</name>
    <name evidence="1" type="ORF">Dere_GG11941</name>
</gene>
<dbReference type="HOGENOM" id="CLU_2944088_0_0_1"/>
<organism evidence="1 2">
    <name type="scientific">Drosophila erecta</name>
    <name type="common">Fruit fly</name>
    <dbReference type="NCBI Taxonomy" id="7220"/>
    <lineage>
        <taxon>Eukaryota</taxon>
        <taxon>Metazoa</taxon>
        <taxon>Ecdysozoa</taxon>
        <taxon>Arthropoda</taxon>
        <taxon>Hexapoda</taxon>
        <taxon>Insecta</taxon>
        <taxon>Pterygota</taxon>
        <taxon>Neoptera</taxon>
        <taxon>Endopterygota</taxon>
        <taxon>Diptera</taxon>
        <taxon>Brachycera</taxon>
        <taxon>Muscomorpha</taxon>
        <taxon>Ephydroidea</taxon>
        <taxon>Drosophilidae</taxon>
        <taxon>Drosophila</taxon>
        <taxon>Sophophora</taxon>
    </lineage>
</organism>
<dbReference type="EMBL" id="CH954182">
    <property type="protein sequence ID" value="EDV53078.1"/>
    <property type="molecule type" value="Genomic_DNA"/>
</dbReference>